<gene>
    <name evidence="1" type="ORF">TRITD_3Bv1G036200</name>
</gene>
<evidence type="ECO:0000313" key="2">
    <source>
        <dbReference type="Proteomes" id="UP000324705"/>
    </source>
</evidence>
<evidence type="ECO:0000313" key="1">
    <source>
        <dbReference type="EMBL" id="VAH73237.1"/>
    </source>
</evidence>
<dbReference type="Proteomes" id="UP000324705">
    <property type="component" value="Chromosome 3B"/>
</dbReference>
<dbReference type="EMBL" id="LT934116">
    <property type="protein sequence ID" value="VAH73237.1"/>
    <property type="molecule type" value="Genomic_DNA"/>
</dbReference>
<name>A0A9R1Q9G1_TRITD</name>
<dbReference type="AlphaFoldDB" id="A0A9R1Q9G1"/>
<dbReference type="Gramene" id="TRITD3Bv1G036200.1">
    <property type="protein sequence ID" value="TRITD3Bv1G036200.1"/>
    <property type="gene ID" value="TRITD3Bv1G036200"/>
</dbReference>
<accession>A0A9R1Q9G1</accession>
<reference evidence="1 2" key="1">
    <citation type="submission" date="2017-09" db="EMBL/GenBank/DDBJ databases">
        <authorList>
            <consortium name="International Durum Wheat Genome Sequencing Consortium (IDWGSC)"/>
            <person name="Milanesi L."/>
        </authorList>
    </citation>
    <scope>NUCLEOTIDE SEQUENCE [LARGE SCALE GENOMIC DNA]</scope>
    <source>
        <strain evidence="2">cv. Svevo</strain>
    </source>
</reference>
<proteinExistence type="predicted"/>
<sequence>MPKLVSYKGDLGLIAYPDGTGYVVAKLQPIFCSDKAVLLRFSSQAVEWVSERVAYPLSARLHNPDGVISCYGRLWWNRPLLEPRHL</sequence>
<keyword evidence="2" id="KW-1185">Reference proteome</keyword>
<organism evidence="1 2">
    <name type="scientific">Triticum turgidum subsp. durum</name>
    <name type="common">Durum wheat</name>
    <name type="synonym">Triticum durum</name>
    <dbReference type="NCBI Taxonomy" id="4567"/>
    <lineage>
        <taxon>Eukaryota</taxon>
        <taxon>Viridiplantae</taxon>
        <taxon>Streptophyta</taxon>
        <taxon>Embryophyta</taxon>
        <taxon>Tracheophyta</taxon>
        <taxon>Spermatophyta</taxon>
        <taxon>Magnoliopsida</taxon>
        <taxon>Liliopsida</taxon>
        <taxon>Poales</taxon>
        <taxon>Poaceae</taxon>
        <taxon>BOP clade</taxon>
        <taxon>Pooideae</taxon>
        <taxon>Triticodae</taxon>
        <taxon>Triticeae</taxon>
        <taxon>Triticinae</taxon>
        <taxon>Triticum</taxon>
    </lineage>
</organism>
<protein>
    <submittedName>
        <fullName evidence="1">Uncharacterized protein</fullName>
    </submittedName>
</protein>